<name>A0A1W6AJ80_BACMY</name>
<proteinExistence type="predicted"/>
<dbReference type="EMBL" id="CP020748">
    <property type="protein sequence ID" value="ARJ25893.1"/>
    <property type="molecule type" value="Genomic_DNA"/>
</dbReference>
<organism evidence="2 3">
    <name type="scientific">Bacillus mycoides</name>
    <dbReference type="NCBI Taxonomy" id="1405"/>
    <lineage>
        <taxon>Bacteria</taxon>
        <taxon>Bacillati</taxon>
        <taxon>Bacillota</taxon>
        <taxon>Bacilli</taxon>
        <taxon>Bacillales</taxon>
        <taxon>Bacillaceae</taxon>
        <taxon>Bacillus</taxon>
        <taxon>Bacillus cereus group</taxon>
    </lineage>
</organism>
<geneLocation type="plasmid" evidence="2 3">
    <name>unnamed5</name>
</geneLocation>
<gene>
    <name evidence="2" type="ORF">B7492_33190</name>
</gene>
<dbReference type="Gene3D" id="3.40.30.10">
    <property type="entry name" value="Glutaredoxin"/>
    <property type="match status" value="1"/>
</dbReference>
<evidence type="ECO:0000259" key="1">
    <source>
        <dbReference type="PROSITE" id="PS51352"/>
    </source>
</evidence>
<feature type="domain" description="Thioredoxin" evidence="1">
    <location>
        <begin position="35"/>
        <end position="157"/>
    </location>
</feature>
<accession>A0A1W6AJ80</accession>
<dbReference type="AlphaFoldDB" id="A0A1W6AJ80"/>
<dbReference type="CDD" id="cd02947">
    <property type="entry name" value="TRX_family"/>
    <property type="match status" value="1"/>
</dbReference>
<keyword evidence="2" id="KW-0614">Plasmid</keyword>
<dbReference type="Proteomes" id="UP000192932">
    <property type="component" value="Plasmid unnamed5"/>
</dbReference>
<dbReference type="SUPFAM" id="SSF52833">
    <property type="entry name" value="Thioredoxin-like"/>
    <property type="match status" value="1"/>
</dbReference>
<sequence length="157" mass="18337">MMKKLVFMLSAIIVVFGAFMAFDTYRSSQREKVSPYGNKKVSMQTLEQAEKDPFYQNIIMPAQLKENQKVGQNEVVYFFSPVCSYCEALEPNLKDAVTKYYKLKFSLYNAYEFKEGWRDYDLQGTPTLIHFKDGKEVNRLVGYQPKEVVNQFFNAIN</sequence>
<reference evidence="2 3" key="1">
    <citation type="submission" date="2017-04" db="EMBL/GenBank/DDBJ databases">
        <title>The Characteristic of a Fine Plant Growth-Promoting Rhizobacteria Bacillus mycoides Gnyt1 and its Whole Genome Sequencing Analysis.</title>
        <authorList>
            <person name="Li J.H."/>
            <person name="Yao T."/>
        </authorList>
    </citation>
    <scope>NUCLEOTIDE SEQUENCE [LARGE SCALE GENOMIC DNA]</scope>
    <source>
        <strain evidence="2 3">Gnyt1</strain>
        <plasmid evidence="3">Plasmid unnamed5</plasmid>
    </source>
</reference>
<evidence type="ECO:0000313" key="2">
    <source>
        <dbReference type="EMBL" id="ARJ25893.1"/>
    </source>
</evidence>
<protein>
    <submittedName>
        <fullName evidence="2">Thiol reductase thioredoxin</fullName>
    </submittedName>
</protein>
<dbReference type="PROSITE" id="PS51352">
    <property type="entry name" value="THIOREDOXIN_2"/>
    <property type="match status" value="1"/>
</dbReference>
<evidence type="ECO:0000313" key="3">
    <source>
        <dbReference type="Proteomes" id="UP000192932"/>
    </source>
</evidence>
<dbReference type="InterPro" id="IPR013766">
    <property type="entry name" value="Thioredoxin_domain"/>
</dbReference>
<dbReference type="Pfam" id="PF00085">
    <property type="entry name" value="Thioredoxin"/>
    <property type="match status" value="1"/>
</dbReference>
<dbReference type="RefSeq" id="WP_085313588.1">
    <property type="nucleotide sequence ID" value="NZ_CP020748.1"/>
</dbReference>
<dbReference type="InterPro" id="IPR036249">
    <property type="entry name" value="Thioredoxin-like_sf"/>
</dbReference>